<dbReference type="EMBL" id="BQNB010011323">
    <property type="protein sequence ID" value="GJS89075.1"/>
    <property type="molecule type" value="Genomic_DNA"/>
</dbReference>
<evidence type="ECO:0000313" key="1">
    <source>
        <dbReference type="EMBL" id="GJS89075.1"/>
    </source>
</evidence>
<accession>A0ABQ4ZGR6</accession>
<name>A0ABQ4ZGR6_9ASTR</name>
<evidence type="ECO:0000313" key="2">
    <source>
        <dbReference type="Proteomes" id="UP001151760"/>
    </source>
</evidence>
<reference evidence="1" key="1">
    <citation type="journal article" date="2022" name="Int. J. Mol. Sci.">
        <title>Draft Genome of Tanacetum Coccineum: Genomic Comparison of Closely Related Tanacetum-Family Plants.</title>
        <authorList>
            <person name="Yamashiro T."/>
            <person name="Shiraishi A."/>
            <person name="Nakayama K."/>
            <person name="Satake H."/>
        </authorList>
    </citation>
    <scope>NUCLEOTIDE SEQUENCE</scope>
</reference>
<protein>
    <submittedName>
        <fullName evidence="1">Uncharacterized protein</fullName>
    </submittedName>
</protein>
<comment type="caution">
    <text evidence="1">The sequence shown here is derived from an EMBL/GenBank/DDBJ whole genome shotgun (WGS) entry which is preliminary data.</text>
</comment>
<keyword evidence="2" id="KW-1185">Reference proteome</keyword>
<proteinExistence type="predicted"/>
<reference evidence="1" key="2">
    <citation type="submission" date="2022-01" db="EMBL/GenBank/DDBJ databases">
        <authorList>
            <person name="Yamashiro T."/>
            <person name="Shiraishi A."/>
            <person name="Satake H."/>
            <person name="Nakayama K."/>
        </authorList>
    </citation>
    <scope>NUCLEOTIDE SEQUENCE</scope>
</reference>
<sequence length="171" mass="19438">MISPAFNGIRRFCKVGRSCGRALGKRKQPIAIRTGVKGAEHGDERRKVKNTRQNLKMGYPGRTKGRQLEYMYSEGHNRVFRTDLATCEKMDEEKMQPEVRRDLKKKEGRVVGPDPTNGDADLTLEAIPSRKNTASVHMVIARCLRGVRPTVFLLEFSGMWRWVKGCEACEV</sequence>
<dbReference type="Proteomes" id="UP001151760">
    <property type="component" value="Unassembled WGS sequence"/>
</dbReference>
<gene>
    <name evidence="1" type="ORF">Tco_0771711</name>
</gene>
<organism evidence="1 2">
    <name type="scientific">Tanacetum coccineum</name>
    <dbReference type="NCBI Taxonomy" id="301880"/>
    <lineage>
        <taxon>Eukaryota</taxon>
        <taxon>Viridiplantae</taxon>
        <taxon>Streptophyta</taxon>
        <taxon>Embryophyta</taxon>
        <taxon>Tracheophyta</taxon>
        <taxon>Spermatophyta</taxon>
        <taxon>Magnoliopsida</taxon>
        <taxon>eudicotyledons</taxon>
        <taxon>Gunneridae</taxon>
        <taxon>Pentapetalae</taxon>
        <taxon>asterids</taxon>
        <taxon>campanulids</taxon>
        <taxon>Asterales</taxon>
        <taxon>Asteraceae</taxon>
        <taxon>Asteroideae</taxon>
        <taxon>Anthemideae</taxon>
        <taxon>Anthemidinae</taxon>
        <taxon>Tanacetum</taxon>
    </lineage>
</organism>